<evidence type="ECO:0000256" key="2">
    <source>
        <dbReference type="ARBA" id="ARBA00004496"/>
    </source>
</evidence>
<dbReference type="PROSITE" id="PS51350">
    <property type="entry name" value="PTS_HPR_DOM"/>
    <property type="match status" value="1"/>
</dbReference>
<comment type="subcellular location">
    <subcellularLocation>
        <location evidence="2">Cytoplasm</location>
    </subcellularLocation>
</comment>
<dbReference type="InterPro" id="IPR050399">
    <property type="entry name" value="HPr"/>
</dbReference>
<dbReference type="EMBL" id="RWGW01000020">
    <property type="protein sequence ID" value="RSK25151.1"/>
    <property type="molecule type" value="Genomic_DNA"/>
</dbReference>
<dbReference type="OrthoDB" id="9809047at2"/>
<evidence type="ECO:0000256" key="5">
    <source>
        <dbReference type="ARBA" id="ARBA00022597"/>
    </source>
</evidence>
<evidence type="ECO:0000313" key="11">
    <source>
        <dbReference type="Proteomes" id="UP000272481"/>
    </source>
</evidence>
<dbReference type="Pfam" id="PF00381">
    <property type="entry name" value="PTS-HPr"/>
    <property type="match status" value="1"/>
</dbReference>
<protein>
    <recommendedName>
        <fullName evidence="3">Phosphocarrier protein HPr</fullName>
    </recommendedName>
</protein>
<keyword evidence="4" id="KW-0963">Cytoplasm</keyword>
<dbReference type="PANTHER" id="PTHR33705">
    <property type="entry name" value="PHOSPHOCARRIER PROTEIN HPR"/>
    <property type="match status" value="1"/>
</dbReference>
<dbReference type="InterPro" id="IPR035895">
    <property type="entry name" value="HPr-like_sf"/>
</dbReference>
<keyword evidence="5" id="KW-0813">Transport</keyword>
<name>A0A1G6XZX0_9BACL</name>
<dbReference type="STRING" id="426756.SAMN04488126_101228"/>
<keyword evidence="11" id="KW-1185">Reference proteome</keyword>
<organism evidence="9 10">
    <name type="scientific">Bhargavaea beijingensis</name>
    <dbReference type="NCBI Taxonomy" id="426756"/>
    <lineage>
        <taxon>Bacteria</taxon>
        <taxon>Bacillati</taxon>
        <taxon>Bacillota</taxon>
        <taxon>Bacilli</taxon>
        <taxon>Bacillales</taxon>
        <taxon>Caryophanaceae</taxon>
        <taxon>Bhargavaea</taxon>
    </lineage>
</organism>
<dbReference type="RefSeq" id="WP_092093394.1">
    <property type="nucleotide sequence ID" value="NZ_FNAR01000001.1"/>
</dbReference>
<feature type="domain" description="HPr" evidence="7">
    <location>
        <begin position="1"/>
        <end position="88"/>
    </location>
</feature>
<evidence type="ECO:0000256" key="6">
    <source>
        <dbReference type="ARBA" id="ARBA00022683"/>
    </source>
</evidence>
<keyword evidence="6" id="KW-0598">Phosphotransferase system</keyword>
<keyword evidence="5" id="KW-0762">Sugar transport</keyword>
<reference evidence="8 11" key="2">
    <citation type="submission" date="2018-12" db="EMBL/GenBank/DDBJ databases">
        <title>Comparitive functional genomics of dry heat resistant strains isolated from the viking spacecraft.</title>
        <authorList>
            <person name="Seuylemezian A."/>
            <person name="Vaishampayan P."/>
        </authorList>
    </citation>
    <scope>NUCLEOTIDE SEQUENCE [LARGE SCALE GENOMIC DNA]</scope>
    <source>
        <strain evidence="8 11">M6-11</strain>
    </source>
</reference>
<dbReference type="PANTHER" id="PTHR33705:SF2">
    <property type="entry name" value="PHOSPHOCARRIER PROTEIN NPR"/>
    <property type="match status" value="1"/>
</dbReference>
<dbReference type="Proteomes" id="UP000198823">
    <property type="component" value="Unassembled WGS sequence"/>
</dbReference>
<dbReference type="CDD" id="cd00367">
    <property type="entry name" value="PTS-HPr_like"/>
    <property type="match status" value="1"/>
</dbReference>
<evidence type="ECO:0000256" key="1">
    <source>
        <dbReference type="ARBA" id="ARBA00003681"/>
    </source>
</evidence>
<gene>
    <name evidence="8" type="ORF">EJA12_12535</name>
    <name evidence="9" type="ORF">SAMN04488126_101228</name>
</gene>
<dbReference type="PROSITE" id="PS00369">
    <property type="entry name" value="PTS_HPR_HIS"/>
    <property type="match status" value="1"/>
</dbReference>
<dbReference type="Proteomes" id="UP000272481">
    <property type="component" value="Unassembled WGS sequence"/>
</dbReference>
<dbReference type="PRINTS" id="PR00107">
    <property type="entry name" value="PHOSPHOCPHPR"/>
</dbReference>
<evidence type="ECO:0000256" key="3">
    <source>
        <dbReference type="ARBA" id="ARBA00020422"/>
    </source>
</evidence>
<evidence type="ECO:0000313" key="10">
    <source>
        <dbReference type="Proteomes" id="UP000198823"/>
    </source>
</evidence>
<dbReference type="EMBL" id="FNAR01000001">
    <property type="protein sequence ID" value="SDD83007.1"/>
    <property type="molecule type" value="Genomic_DNA"/>
</dbReference>
<evidence type="ECO:0000256" key="4">
    <source>
        <dbReference type="ARBA" id="ARBA00022490"/>
    </source>
</evidence>
<dbReference type="Gene3D" id="3.30.1340.10">
    <property type="entry name" value="HPr-like"/>
    <property type="match status" value="1"/>
</dbReference>
<evidence type="ECO:0000313" key="9">
    <source>
        <dbReference type="EMBL" id="SDD83007.1"/>
    </source>
</evidence>
<dbReference type="GO" id="GO:0005737">
    <property type="term" value="C:cytoplasm"/>
    <property type="evidence" value="ECO:0007669"/>
    <property type="project" value="UniProtKB-SubCell"/>
</dbReference>
<dbReference type="SUPFAM" id="SSF55594">
    <property type="entry name" value="HPr-like"/>
    <property type="match status" value="1"/>
</dbReference>
<evidence type="ECO:0000313" key="8">
    <source>
        <dbReference type="EMBL" id="RSK25151.1"/>
    </source>
</evidence>
<dbReference type="AlphaFoldDB" id="A0A1G6XZX0"/>
<sequence>MQKTFKITAPEGLHARPATQLVSAVNSLDADIQLIHGSKSANLKSIMGVMAQAVPHGATVTVTAEGAEAEKAIEKVTEVFVSQSLGEETES</sequence>
<dbReference type="InterPro" id="IPR000032">
    <property type="entry name" value="HPr-like"/>
</dbReference>
<comment type="function">
    <text evidence="1">General (non sugar-specific) component of the phosphoenolpyruvate-dependent sugar phosphotransferase system (sugar PTS). This major carbohydrate active-transport system catalyzes the phosphorylation of incoming sugar substrates concomitantly with their translocation across the cell membrane. The phosphoryl group from phosphoenolpyruvate (PEP) is transferred to the phosphoryl carrier protein HPr by enzyme I. Phospho-HPr then transfers it to the PTS EIIA domain.</text>
</comment>
<evidence type="ECO:0000259" key="7">
    <source>
        <dbReference type="PROSITE" id="PS51350"/>
    </source>
</evidence>
<dbReference type="InterPro" id="IPR001020">
    <property type="entry name" value="PTS_HPr_His_P_site"/>
</dbReference>
<reference evidence="9 10" key="1">
    <citation type="submission" date="2016-10" db="EMBL/GenBank/DDBJ databases">
        <authorList>
            <person name="de Groot N.N."/>
        </authorList>
    </citation>
    <scope>NUCLEOTIDE SEQUENCE [LARGE SCALE GENOMIC DNA]</scope>
    <source>
        <strain evidence="9 10">CGMCC 1.6762</strain>
    </source>
</reference>
<proteinExistence type="predicted"/>
<dbReference type="GO" id="GO:0009401">
    <property type="term" value="P:phosphoenolpyruvate-dependent sugar phosphotransferase system"/>
    <property type="evidence" value="ECO:0007669"/>
    <property type="project" value="UniProtKB-KW"/>
</dbReference>
<dbReference type="NCBIfam" id="TIGR01003">
    <property type="entry name" value="PTS_HPr_family"/>
    <property type="match status" value="1"/>
</dbReference>
<accession>A0A1G6XZX0</accession>